<evidence type="ECO:0000313" key="3">
    <source>
        <dbReference type="EMBL" id="SCW39535.1"/>
    </source>
</evidence>
<dbReference type="NCBIfam" id="TIGR01554">
    <property type="entry name" value="major_cap_HK97"/>
    <property type="match status" value="1"/>
</dbReference>
<reference evidence="3 4" key="1">
    <citation type="submission" date="2016-10" db="EMBL/GenBank/DDBJ databases">
        <authorList>
            <person name="Varghese N."/>
            <person name="Submissions S."/>
        </authorList>
    </citation>
    <scope>NUCLEOTIDE SEQUENCE [LARGE SCALE GENOMIC DNA]</scope>
    <source>
        <strain evidence="3 4">DSM 17833</strain>
    </source>
</reference>
<dbReference type="EMBL" id="FMTL01000001">
    <property type="protein sequence ID" value="SCW39535.1"/>
    <property type="molecule type" value="Genomic_DNA"/>
</dbReference>
<keyword evidence="4" id="KW-1185">Reference proteome</keyword>
<protein>
    <submittedName>
        <fullName evidence="3">Phage major capsid protein, HK97 family</fullName>
    </submittedName>
</protein>
<organism evidence="3 4">
    <name type="scientific">Pseudomonas peli</name>
    <dbReference type="NCBI Taxonomy" id="592361"/>
    <lineage>
        <taxon>Bacteria</taxon>
        <taxon>Pseudomonadati</taxon>
        <taxon>Pseudomonadota</taxon>
        <taxon>Gammaproteobacteria</taxon>
        <taxon>Pseudomonadales</taxon>
        <taxon>Pseudomonadaceae</taxon>
        <taxon>Pseudomonas</taxon>
    </lineage>
</organism>
<feature type="domain" description="Phage capsid-like C-terminal" evidence="2">
    <location>
        <begin position="91"/>
        <end position="355"/>
    </location>
</feature>
<dbReference type="Proteomes" id="UP000242418">
    <property type="component" value="Unassembled WGS sequence"/>
</dbReference>
<accession>A0AB37Z4G1</accession>
<comment type="subcellular location">
    <subcellularLocation>
        <location evidence="1">Virion</location>
    </subcellularLocation>
</comment>
<dbReference type="RefSeq" id="WP_090248779.1">
    <property type="nucleotide sequence ID" value="NZ_FMTL01000001.1"/>
</dbReference>
<dbReference type="Gene3D" id="3.30.2400.10">
    <property type="entry name" value="Major capsid protein gp5"/>
    <property type="match status" value="1"/>
</dbReference>
<dbReference type="InterPro" id="IPR054612">
    <property type="entry name" value="Phage_capsid-like_C"/>
</dbReference>
<evidence type="ECO:0000256" key="1">
    <source>
        <dbReference type="ARBA" id="ARBA00004328"/>
    </source>
</evidence>
<name>A0AB37Z4G1_9PSED</name>
<dbReference type="Gene3D" id="3.30.2320.10">
    <property type="entry name" value="hypothetical protein PF0899 domain"/>
    <property type="match status" value="1"/>
</dbReference>
<comment type="caution">
    <text evidence="3">The sequence shown here is derived from an EMBL/GenBank/DDBJ whole genome shotgun (WGS) entry which is preliminary data.</text>
</comment>
<dbReference type="SUPFAM" id="SSF56563">
    <property type="entry name" value="Major capsid protein gp5"/>
    <property type="match status" value="1"/>
</dbReference>
<gene>
    <name evidence="3" type="ORF">SAMN05216370_0920</name>
</gene>
<proteinExistence type="predicted"/>
<dbReference type="Pfam" id="PF05065">
    <property type="entry name" value="Phage_capsid"/>
    <property type="match status" value="1"/>
</dbReference>
<sequence length="357" mass="37024">MPEVIEVVRDGLKKVDEKFTAQISELKNQLVDLAQKGQGLTPGAGENATAASQFLKSAQLAAMIQGAPSTGRVELKSAAANQKAAVTSSTYSVQPMREPGLFNNPQRPLTLLESMASLKVTAGSFEYVRLNGYTNAAAVQVAEGDEKAEASVPSVLVTANIATIAHWTRASLQVLSDAPALSQQLDNLLSYGVRAKLENELLNGPGGSGRIHGLVPQATAFTPTAGAKAADAIGEAKTALEAAGWVPSLIVMNPADWFAIASERADSGDGQYVLGSPRDPSGPSLWGVPVVTTPSLASGTTLVLDAGQVALLDRENVTVMASREDGTNFTTNMVTLLAEMRAGLAVFSAGAVLKIVA</sequence>
<dbReference type="AlphaFoldDB" id="A0AB37Z4G1"/>
<dbReference type="InterPro" id="IPR024455">
    <property type="entry name" value="Phage_capsid"/>
</dbReference>
<evidence type="ECO:0000259" key="2">
    <source>
        <dbReference type="Pfam" id="PF05065"/>
    </source>
</evidence>
<evidence type="ECO:0000313" key="4">
    <source>
        <dbReference type="Proteomes" id="UP000242418"/>
    </source>
</evidence>